<dbReference type="Proteomes" id="UP000294847">
    <property type="component" value="Chromosome 6"/>
</dbReference>
<dbReference type="EMBL" id="CP034209">
    <property type="protein sequence ID" value="QBZ63895.1"/>
    <property type="molecule type" value="Genomic_DNA"/>
</dbReference>
<evidence type="ECO:0000313" key="2">
    <source>
        <dbReference type="Proteomes" id="UP000294847"/>
    </source>
</evidence>
<gene>
    <name evidence="1" type="ORF">PoMZ_05586</name>
</gene>
<accession>A0A4P7NNJ4</accession>
<protein>
    <submittedName>
        <fullName evidence="1">Uncharacterized protein</fullName>
    </submittedName>
</protein>
<evidence type="ECO:0000313" key="1">
    <source>
        <dbReference type="EMBL" id="QBZ63895.1"/>
    </source>
</evidence>
<name>A0A4P7NNJ4_PYROR</name>
<reference evidence="1 2" key="1">
    <citation type="journal article" date="2019" name="Mol. Biol. Evol.">
        <title>Blast fungal genomes show frequent chromosomal changes, gene gains and losses, and effector gene turnover.</title>
        <authorList>
            <person name="Gomez Luciano L.B."/>
            <person name="Jason Tsai I."/>
            <person name="Chuma I."/>
            <person name="Tosa Y."/>
            <person name="Chen Y.H."/>
            <person name="Li J.Y."/>
            <person name="Li M.Y."/>
            <person name="Jade Lu M.Y."/>
            <person name="Nakayashiki H."/>
            <person name="Li W.H."/>
        </authorList>
    </citation>
    <scope>NUCLEOTIDE SEQUENCE [LARGE SCALE GENOMIC DNA]</scope>
    <source>
        <strain evidence="1">MZ5-1-6</strain>
    </source>
</reference>
<sequence>MYCANQWMGFGRRRFQGHAVGQKSKQNGRNPASGGCAAGPYCEAENEVKDDDVLLGKALVRIATLHNVWSDYVGG</sequence>
<proteinExistence type="predicted"/>
<organism evidence="1 2">
    <name type="scientific">Pyricularia oryzae</name>
    <name type="common">Rice blast fungus</name>
    <name type="synonym">Magnaporthe oryzae</name>
    <dbReference type="NCBI Taxonomy" id="318829"/>
    <lineage>
        <taxon>Eukaryota</taxon>
        <taxon>Fungi</taxon>
        <taxon>Dikarya</taxon>
        <taxon>Ascomycota</taxon>
        <taxon>Pezizomycotina</taxon>
        <taxon>Sordariomycetes</taxon>
        <taxon>Sordariomycetidae</taxon>
        <taxon>Magnaporthales</taxon>
        <taxon>Pyriculariaceae</taxon>
        <taxon>Pyricularia</taxon>
    </lineage>
</organism>
<dbReference type="AlphaFoldDB" id="A0A4P7NNJ4"/>